<feature type="compositionally biased region" description="Pro residues" evidence="1">
    <location>
        <begin position="67"/>
        <end position="83"/>
    </location>
</feature>
<protein>
    <submittedName>
        <fullName evidence="2">DUF3352 domain-containing protein</fullName>
    </submittedName>
</protein>
<evidence type="ECO:0000256" key="1">
    <source>
        <dbReference type="SAM" id="MobiDB-lite"/>
    </source>
</evidence>
<reference evidence="2" key="1">
    <citation type="submission" date="2020-10" db="EMBL/GenBank/DDBJ databases">
        <title>De novo genome project of the cellulose decomposer Thermobifida halotolerans type strain.</title>
        <authorList>
            <person name="Nagy I."/>
            <person name="Horvath B."/>
            <person name="Kukolya J."/>
            <person name="Nagy I."/>
            <person name="Orsini M."/>
        </authorList>
    </citation>
    <scope>NUCLEOTIDE SEQUENCE</scope>
    <source>
        <strain evidence="2">DSM 44931</strain>
    </source>
</reference>
<accession>A0A399G0C8</accession>
<keyword evidence="3" id="KW-1185">Reference proteome</keyword>
<dbReference type="KEGG" id="thao:NI17_023025"/>
<sequence length="559" mass="59146">MSYPDPHNQPPRWGQQPPPGQPPGPGYHPQGQPQGAPPGQPTGPGYAAPQGPPMGQPLAQPYGPGGPGQPPPGQPMYGGPPGPPPGRKPVWLIPVSIVVAIALVGGGVWASTALVSNLFGGPQPESVLPGSSLAFAKVDLKPTGGQWASYAQFYERLPETVKDDLGSAEDDFGQELFEEMYPDLNLDYASEVEPWLGQRFGVAVWEGAGQELLFAAAVAVEDEDLAEETLTRIQAEDDTLFFEVSDDFALLSDSQTALNDLHTQVEQHGTLEDDETFSADIADIGDGVAALWTDYGALARSETAASEVGLEDLSEIGEVTGRFAAVVRVESEYLEFETKVFNAGVDGTVLFADSVPPGGITALHDLPDNSVVAFGGDGLDGVAQAVWEANRESIESVPDYEDTDALLRELGIRLPADFHKILGTKTAMGITDLESSDFFGSGDVSFDLRLTGADNQLWSDLMAPSGYSYGPTPTVTADGDTTVVSMGTAGTGRLGDDPVFRQTMTGLEESHLALYMDLRAVAEMEEDAYPEQWGGLGGALRFHEAGSVSAVLRWVPSPA</sequence>
<dbReference type="OrthoDB" id="5241887at2"/>
<dbReference type="EMBL" id="CP063196">
    <property type="protein sequence ID" value="UOE19548.1"/>
    <property type="molecule type" value="Genomic_DNA"/>
</dbReference>
<feature type="compositionally biased region" description="Pro residues" evidence="1">
    <location>
        <begin position="16"/>
        <end position="26"/>
    </location>
</feature>
<organism evidence="2 3">
    <name type="scientific">Thermobifida halotolerans</name>
    <dbReference type="NCBI Taxonomy" id="483545"/>
    <lineage>
        <taxon>Bacteria</taxon>
        <taxon>Bacillati</taxon>
        <taxon>Actinomycetota</taxon>
        <taxon>Actinomycetes</taxon>
        <taxon>Streptosporangiales</taxon>
        <taxon>Nocardiopsidaceae</taxon>
        <taxon>Thermobifida</taxon>
    </lineage>
</organism>
<proteinExistence type="predicted"/>
<dbReference type="AlphaFoldDB" id="A0A399G0C8"/>
<gene>
    <name evidence="2" type="ORF">NI17_023025</name>
</gene>
<name>A0A399G0C8_9ACTN</name>
<evidence type="ECO:0000313" key="3">
    <source>
        <dbReference type="Proteomes" id="UP000265719"/>
    </source>
</evidence>
<dbReference type="Proteomes" id="UP000265719">
    <property type="component" value="Chromosome"/>
</dbReference>
<feature type="region of interest" description="Disordered" evidence="1">
    <location>
        <begin position="1"/>
        <end position="83"/>
    </location>
</feature>
<evidence type="ECO:0000313" key="2">
    <source>
        <dbReference type="EMBL" id="UOE19548.1"/>
    </source>
</evidence>